<name>A0A9P8C4C3_9HELO</name>
<organism evidence="1 2">
    <name type="scientific">Amylocarpus encephaloides</name>
    <dbReference type="NCBI Taxonomy" id="45428"/>
    <lineage>
        <taxon>Eukaryota</taxon>
        <taxon>Fungi</taxon>
        <taxon>Dikarya</taxon>
        <taxon>Ascomycota</taxon>
        <taxon>Pezizomycotina</taxon>
        <taxon>Leotiomycetes</taxon>
        <taxon>Helotiales</taxon>
        <taxon>Helotiales incertae sedis</taxon>
        <taxon>Amylocarpus</taxon>
    </lineage>
</organism>
<sequence>MTFRVARQAESRRLLTRIASSRPRPFVGEPMVVVQRKARVWCPRLQVLMAIASLARRRNRGFSPHSTAAAIDFKRRFRYENHAIMDCDRDSQASARVVDRIASKAVDLVGALWAMKHPSQLEKDRLGPFNCGASMASFVAGKPSVQLSKILLRAVVLIRSKRQGMGETETLLRMLAKLFPGRQSRLKRIIQRMARWRDGEMAKTALTVQFCRLLSSPAIARLGALRCGQTPALDTTVATKVALGKGGLWPKGYGRQWSSLDLGAFFTTSCGLPDLRGTDEVSQASCKVVPVESNGLVELDLEPWMGGHWAGTCPSLESGLHGGRRTLCCTVPGLEECVSVRRTVRTSVPEVLIVGQQMGVSSCLELAAGPWVGQASGYLRQRKSRFSRPLLEIDPPPNEDRKAIDDAWRVCIQLHEVPFRETAISLGRCLRNQESGWREESG</sequence>
<proteinExistence type="predicted"/>
<accession>A0A9P8C4C3</accession>
<comment type="caution">
    <text evidence="1">The sequence shown here is derived from an EMBL/GenBank/DDBJ whole genome shotgun (WGS) entry which is preliminary data.</text>
</comment>
<reference evidence="1" key="1">
    <citation type="journal article" date="2021" name="IMA Fungus">
        <title>Genomic characterization of three marine fungi, including Emericellopsis atlantica sp. nov. with signatures of a generalist lifestyle and marine biomass degradation.</title>
        <authorList>
            <person name="Hagestad O.C."/>
            <person name="Hou L."/>
            <person name="Andersen J.H."/>
            <person name="Hansen E.H."/>
            <person name="Altermark B."/>
            <person name="Li C."/>
            <person name="Kuhnert E."/>
            <person name="Cox R.J."/>
            <person name="Crous P.W."/>
            <person name="Spatafora J.W."/>
            <person name="Lail K."/>
            <person name="Amirebrahimi M."/>
            <person name="Lipzen A."/>
            <person name="Pangilinan J."/>
            <person name="Andreopoulos W."/>
            <person name="Hayes R.D."/>
            <person name="Ng V."/>
            <person name="Grigoriev I.V."/>
            <person name="Jackson S.A."/>
            <person name="Sutton T.D.S."/>
            <person name="Dobson A.D.W."/>
            <person name="Rama T."/>
        </authorList>
    </citation>
    <scope>NUCLEOTIDE SEQUENCE</scope>
    <source>
        <strain evidence="1">TRa018bII</strain>
    </source>
</reference>
<dbReference type="EMBL" id="MU251577">
    <property type="protein sequence ID" value="KAG9231871.1"/>
    <property type="molecule type" value="Genomic_DNA"/>
</dbReference>
<evidence type="ECO:0000313" key="1">
    <source>
        <dbReference type="EMBL" id="KAG9231871.1"/>
    </source>
</evidence>
<keyword evidence="2" id="KW-1185">Reference proteome</keyword>
<gene>
    <name evidence="1" type="ORF">BJ875DRAFT_443695</name>
</gene>
<dbReference type="AlphaFoldDB" id="A0A9P8C4C3"/>
<dbReference type="Proteomes" id="UP000824998">
    <property type="component" value="Unassembled WGS sequence"/>
</dbReference>
<protein>
    <submittedName>
        <fullName evidence="1">Uncharacterized protein</fullName>
    </submittedName>
</protein>
<evidence type="ECO:0000313" key="2">
    <source>
        <dbReference type="Proteomes" id="UP000824998"/>
    </source>
</evidence>